<accession>A0A7L7LDG4</accession>
<name>A0A7L7LDG4_9BACT</name>
<reference evidence="1 2" key="2">
    <citation type="submission" date="2020-08" db="EMBL/GenBank/DDBJ databases">
        <title>Adhaeribacter dokdonensis sp. nov., isolated from the rhizosphere of Elymus tsukushiensis, a plant native to the Dokdo Islands, Republic of Korea.</title>
        <authorList>
            <person name="Ghim S.Y."/>
        </authorList>
    </citation>
    <scope>NUCLEOTIDE SEQUENCE [LARGE SCALE GENOMIC DNA]</scope>
    <source>
        <strain evidence="1 2">KUDC8001</strain>
    </source>
</reference>
<evidence type="ECO:0000313" key="2">
    <source>
        <dbReference type="Proteomes" id="UP000514509"/>
    </source>
</evidence>
<dbReference type="Proteomes" id="UP000514509">
    <property type="component" value="Chromosome"/>
</dbReference>
<organism evidence="1 2">
    <name type="scientific">Adhaeribacter radiodurans</name>
    <dbReference type="NCBI Taxonomy" id="2745197"/>
    <lineage>
        <taxon>Bacteria</taxon>
        <taxon>Pseudomonadati</taxon>
        <taxon>Bacteroidota</taxon>
        <taxon>Cytophagia</taxon>
        <taxon>Cytophagales</taxon>
        <taxon>Hymenobacteraceae</taxon>
        <taxon>Adhaeribacter</taxon>
    </lineage>
</organism>
<reference evidence="1 2" key="1">
    <citation type="submission" date="2020-06" db="EMBL/GenBank/DDBJ databases">
        <authorList>
            <person name="Hwang Y.J."/>
        </authorList>
    </citation>
    <scope>NUCLEOTIDE SEQUENCE [LARGE SCALE GENOMIC DNA]</scope>
    <source>
        <strain evidence="1 2">KUDC8001</strain>
    </source>
</reference>
<dbReference type="EMBL" id="CP055153">
    <property type="protein sequence ID" value="QMU30575.1"/>
    <property type="molecule type" value="Genomic_DNA"/>
</dbReference>
<proteinExistence type="predicted"/>
<gene>
    <name evidence="1" type="ORF">HUW48_22240</name>
</gene>
<protein>
    <submittedName>
        <fullName evidence="1">Uncharacterized protein</fullName>
    </submittedName>
</protein>
<dbReference type="AlphaFoldDB" id="A0A7L7LDG4"/>
<sequence length="49" mass="5596">MEASLHIQLYLKLFKPIVQTLFSELPIIKKGPVKKGPVVDEYYTTSSMI</sequence>
<evidence type="ECO:0000313" key="1">
    <source>
        <dbReference type="EMBL" id="QMU30575.1"/>
    </source>
</evidence>
<keyword evidence="2" id="KW-1185">Reference proteome</keyword>
<dbReference type="KEGG" id="add:HUW48_22240"/>
<dbReference type="RefSeq" id="WP_182413021.1">
    <property type="nucleotide sequence ID" value="NZ_CP055153.1"/>
</dbReference>